<accession>A0A5B7GAD3</accession>
<name>A0A5B7GAD3_PORTR</name>
<dbReference type="EMBL" id="VSRR010012209">
    <property type="protein sequence ID" value="MPC54233.1"/>
    <property type="molecule type" value="Genomic_DNA"/>
</dbReference>
<keyword evidence="3" id="KW-1185">Reference proteome</keyword>
<feature type="compositionally biased region" description="Polar residues" evidence="1">
    <location>
        <begin position="15"/>
        <end position="25"/>
    </location>
</feature>
<gene>
    <name evidence="2" type="ORF">E2C01_048143</name>
</gene>
<sequence length="94" mass="9803">MNSSKDDAKSIKKSCPTSVVTSDQAHSWDLSVGKDKGEVGQSSKSGPSPGTLVQLGMTIGTLSRTPAHLVACSRLIPHMSCHLCPVGQQEPSVT</sequence>
<feature type="region of interest" description="Disordered" evidence="1">
    <location>
        <begin position="1"/>
        <end position="52"/>
    </location>
</feature>
<dbReference type="AlphaFoldDB" id="A0A5B7GAD3"/>
<feature type="compositionally biased region" description="Basic and acidic residues" evidence="1">
    <location>
        <begin position="1"/>
        <end position="10"/>
    </location>
</feature>
<organism evidence="2 3">
    <name type="scientific">Portunus trituberculatus</name>
    <name type="common">Swimming crab</name>
    <name type="synonym">Neptunus trituberculatus</name>
    <dbReference type="NCBI Taxonomy" id="210409"/>
    <lineage>
        <taxon>Eukaryota</taxon>
        <taxon>Metazoa</taxon>
        <taxon>Ecdysozoa</taxon>
        <taxon>Arthropoda</taxon>
        <taxon>Crustacea</taxon>
        <taxon>Multicrustacea</taxon>
        <taxon>Malacostraca</taxon>
        <taxon>Eumalacostraca</taxon>
        <taxon>Eucarida</taxon>
        <taxon>Decapoda</taxon>
        <taxon>Pleocyemata</taxon>
        <taxon>Brachyura</taxon>
        <taxon>Eubrachyura</taxon>
        <taxon>Portunoidea</taxon>
        <taxon>Portunidae</taxon>
        <taxon>Portuninae</taxon>
        <taxon>Portunus</taxon>
    </lineage>
</organism>
<evidence type="ECO:0000313" key="2">
    <source>
        <dbReference type="EMBL" id="MPC54233.1"/>
    </source>
</evidence>
<reference evidence="2 3" key="1">
    <citation type="submission" date="2019-05" db="EMBL/GenBank/DDBJ databases">
        <title>Another draft genome of Portunus trituberculatus and its Hox gene families provides insights of decapod evolution.</title>
        <authorList>
            <person name="Jeong J.-H."/>
            <person name="Song I."/>
            <person name="Kim S."/>
            <person name="Choi T."/>
            <person name="Kim D."/>
            <person name="Ryu S."/>
            <person name="Kim W."/>
        </authorList>
    </citation>
    <scope>NUCLEOTIDE SEQUENCE [LARGE SCALE GENOMIC DNA]</scope>
    <source>
        <tissue evidence="2">Muscle</tissue>
    </source>
</reference>
<proteinExistence type="predicted"/>
<evidence type="ECO:0000256" key="1">
    <source>
        <dbReference type="SAM" id="MobiDB-lite"/>
    </source>
</evidence>
<protein>
    <submittedName>
        <fullName evidence="2">Uncharacterized protein</fullName>
    </submittedName>
</protein>
<dbReference type="Proteomes" id="UP000324222">
    <property type="component" value="Unassembled WGS sequence"/>
</dbReference>
<evidence type="ECO:0000313" key="3">
    <source>
        <dbReference type="Proteomes" id="UP000324222"/>
    </source>
</evidence>
<comment type="caution">
    <text evidence="2">The sequence shown here is derived from an EMBL/GenBank/DDBJ whole genome shotgun (WGS) entry which is preliminary data.</text>
</comment>